<feature type="domain" description="Response regulatory" evidence="1">
    <location>
        <begin position="22"/>
        <end position="140"/>
    </location>
</feature>
<dbReference type="CDD" id="cd17546">
    <property type="entry name" value="REC_hyHK_CKI1_RcsC-like"/>
    <property type="match status" value="1"/>
</dbReference>
<dbReference type="Pfam" id="PF00072">
    <property type="entry name" value="Response_reg"/>
    <property type="match status" value="1"/>
</dbReference>
<evidence type="ECO:0000313" key="2">
    <source>
        <dbReference type="EMBL" id="VAW75513.1"/>
    </source>
</evidence>
<dbReference type="EMBL" id="UOFL01000085">
    <property type="protein sequence ID" value="VAW75513.1"/>
    <property type="molecule type" value="Genomic_DNA"/>
</dbReference>
<dbReference type="AlphaFoldDB" id="A0A3B0YHA6"/>
<reference evidence="2" key="1">
    <citation type="submission" date="2018-06" db="EMBL/GenBank/DDBJ databases">
        <authorList>
            <person name="Zhirakovskaya E."/>
        </authorList>
    </citation>
    <scope>NUCLEOTIDE SEQUENCE</scope>
</reference>
<evidence type="ECO:0000259" key="1">
    <source>
        <dbReference type="PROSITE" id="PS50110"/>
    </source>
</evidence>
<dbReference type="PANTHER" id="PTHR43228:SF1">
    <property type="entry name" value="TWO-COMPONENT RESPONSE REGULATOR ARR22"/>
    <property type="match status" value="1"/>
</dbReference>
<dbReference type="InterPro" id="IPR001932">
    <property type="entry name" value="PPM-type_phosphatase-like_dom"/>
</dbReference>
<sequence>MSLTNSNRMAADNNVENKFTKTALVVDDNLSNRVIMGAYLEQMGYSLIEAANGQEAVDIFSECIKKPDVILMDVQMPVMDGYQATQRIKQLTSDEYIPIIFVTGLSDKFTLQSCIENGGDDYISKPVNSEIFKSKILAHQRIHELQSKVAHMYSEMLANQNLAKGIYEKMLQVNNQRFDGVHKVFTPSDVFSGDMMLTAYTPSRDIIIALVDFTGHGMSAAIGALPVSMLFRQYCAQGLHIRDIIQKLNKALYTLLPTEMFMAAQFIRIHHQLGSALVYNFAMPEIFIITDKTNNVRQRLASKGMALGIMKTCDPKEAEYEVKLALNDRILLFTDGITEFESTQGEEFCEDKLVDIIESNKEGNHSDAIYQKLTESNLVEKQHDDISLLEIKCSAGLLPGWGTEVLLGRTSEEEFTNNIDNIDNAETIFKLDFTLYGEQLVLLDPVPLLSTLLRSYEPVKPHKQALFAIIQDLFHHALNHSLADKVKINLSDIKKDTNLDCLHGEFIRFNLKILKVNDKKQFHITACDSGSGFDASTLQSVIENKYDVPELYQGLSRTITVCQKIKFEEKGTKVTAIYEWGQVL</sequence>
<organism evidence="2">
    <name type="scientific">hydrothermal vent metagenome</name>
    <dbReference type="NCBI Taxonomy" id="652676"/>
    <lineage>
        <taxon>unclassified sequences</taxon>
        <taxon>metagenomes</taxon>
        <taxon>ecological metagenomes</taxon>
    </lineage>
</organism>
<dbReference type="SUPFAM" id="SSF52172">
    <property type="entry name" value="CheY-like"/>
    <property type="match status" value="1"/>
</dbReference>
<dbReference type="PROSITE" id="PS50110">
    <property type="entry name" value="RESPONSE_REGULATORY"/>
    <property type="match status" value="1"/>
</dbReference>
<dbReference type="Pfam" id="PF07228">
    <property type="entry name" value="SpoIIE"/>
    <property type="match status" value="1"/>
</dbReference>
<dbReference type="InterPro" id="IPR036457">
    <property type="entry name" value="PPM-type-like_dom_sf"/>
</dbReference>
<dbReference type="SMART" id="SM00448">
    <property type="entry name" value="REC"/>
    <property type="match status" value="1"/>
</dbReference>
<dbReference type="SMART" id="SM00331">
    <property type="entry name" value="PP2C_SIG"/>
    <property type="match status" value="1"/>
</dbReference>
<accession>A0A3B0YHA6</accession>
<dbReference type="InterPro" id="IPR052048">
    <property type="entry name" value="ST_Response_Regulator"/>
</dbReference>
<protein>
    <recommendedName>
        <fullName evidence="1">Response regulatory domain-containing protein</fullName>
    </recommendedName>
</protein>
<gene>
    <name evidence="2" type="ORF">MNBD_GAMMA12-1921</name>
</gene>
<dbReference type="InterPro" id="IPR011006">
    <property type="entry name" value="CheY-like_superfamily"/>
</dbReference>
<dbReference type="GO" id="GO:0000160">
    <property type="term" value="P:phosphorelay signal transduction system"/>
    <property type="evidence" value="ECO:0007669"/>
    <property type="project" value="InterPro"/>
</dbReference>
<dbReference type="Gene3D" id="3.40.50.2300">
    <property type="match status" value="1"/>
</dbReference>
<proteinExistence type="predicted"/>
<dbReference type="PANTHER" id="PTHR43228">
    <property type="entry name" value="TWO-COMPONENT RESPONSE REGULATOR"/>
    <property type="match status" value="1"/>
</dbReference>
<dbReference type="Gene3D" id="3.60.40.10">
    <property type="entry name" value="PPM-type phosphatase domain"/>
    <property type="match status" value="1"/>
</dbReference>
<dbReference type="InterPro" id="IPR001789">
    <property type="entry name" value="Sig_transdc_resp-reg_receiver"/>
</dbReference>
<name>A0A3B0YHA6_9ZZZZ</name>